<keyword evidence="3" id="KW-1185">Reference proteome</keyword>
<reference evidence="2" key="1">
    <citation type="journal article" date="2020" name="Stud. Mycol.">
        <title>101 Dothideomycetes genomes: a test case for predicting lifestyles and emergence of pathogens.</title>
        <authorList>
            <person name="Haridas S."/>
            <person name="Albert R."/>
            <person name="Binder M."/>
            <person name="Bloem J."/>
            <person name="Labutti K."/>
            <person name="Salamov A."/>
            <person name="Andreopoulos B."/>
            <person name="Baker S."/>
            <person name="Barry K."/>
            <person name="Bills G."/>
            <person name="Bluhm B."/>
            <person name="Cannon C."/>
            <person name="Castanera R."/>
            <person name="Culley D."/>
            <person name="Daum C."/>
            <person name="Ezra D."/>
            <person name="Gonzalez J."/>
            <person name="Henrissat B."/>
            <person name="Kuo A."/>
            <person name="Liang C."/>
            <person name="Lipzen A."/>
            <person name="Lutzoni F."/>
            <person name="Magnuson J."/>
            <person name="Mondo S."/>
            <person name="Nolan M."/>
            <person name="Ohm R."/>
            <person name="Pangilinan J."/>
            <person name="Park H.-J."/>
            <person name="Ramirez L."/>
            <person name="Alfaro M."/>
            <person name="Sun H."/>
            <person name="Tritt A."/>
            <person name="Yoshinaga Y."/>
            <person name="Zwiers L.-H."/>
            <person name="Turgeon B."/>
            <person name="Goodwin S."/>
            <person name="Spatafora J."/>
            <person name="Crous P."/>
            <person name="Grigoriev I."/>
        </authorList>
    </citation>
    <scope>NUCLEOTIDE SEQUENCE</scope>
    <source>
        <strain evidence="2">CBS 122368</strain>
    </source>
</reference>
<dbReference type="RefSeq" id="XP_033686270.1">
    <property type="nucleotide sequence ID" value="XM_033833130.1"/>
</dbReference>
<dbReference type="Proteomes" id="UP000800094">
    <property type="component" value="Unassembled WGS sequence"/>
</dbReference>
<dbReference type="OrthoDB" id="3682522at2759"/>
<sequence>MNTILEPYDLVATRYHIHIAFQPSDSGRPSYPSAVHAENTPGGPAPPRKTLKMRWQACKEKHWREKTHEPGHHYWQLIVMEWSSDNDEQVKAQAKEIRSAAEARGERVPGKKEALAMARLVRWVHGRTSVSSDYASNPLAFLKNSVSEDTKEVHVWSENTGNRRFEASVFRELGQDSPIATAVGSNHFEAIQKLWGYLRPG</sequence>
<dbReference type="AlphaFoldDB" id="A0A6A6ILI5"/>
<organism evidence="2 3">
    <name type="scientific">Trematosphaeria pertusa</name>
    <dbReference type="NCBI Taxonomy" id="390896"/>
    <lineage>
        <taxon>Eukaryota</taxon>
        <taxon>Fungi</taxon>
        <taxon>Dikarya</taxon>
        <taxon>Ascomycota</taxon>
        <taxon>Pezizomycotina</taxon>
        <taxon>Dothideomycetes</taxon>
        <taxon>Pleosporomycetidae</taxon>
        <taxon>Pleosporales</taxon>
        <taxon>Massarineae</taxon>
        <taxon>Trematosphaeriaceae</taxon>
        <taxon>Trematosphaeria</taxon>
    </lineage>
</organism>
<evidence type="ECO:0000313" key="3">
    <source>
        <dbReference type="Proteomes" id="UP000800094"/>
    </source>
</evidence>
<dbReference type="GeneID" id="54586460"/>
<evidence type="ECO:0000313" key="2">
    <source>
        <dbReference type="EMBL" id="KAF2251266.1"/>
    </source>
</evidence>
<protein>
    <submittedName>
        <fullName evidence="2">Uncharacterized protein</fullName>
    </submittedName>
</protein>
<gene>
    <name evidence="2" type="ORF">BU26DRAFT_563208</name>
</gene>
<dbReference type="EMBL" id="ML987193">
    <property type="protein sequence ID" value="KAF2251266.1"/>
    <property type="molecule type" value="Genomic_DNA"/>
</dbReference>
<accession>A0A6A6ILI5</accession>
<proteinExistence type="predicted"/>
<name>A0A6A6ILI5_9PLEO</name>
<evidence type="ECO:0000256" key="1">
    <source>
        <dbReference type="SAM" id="MobiDB-lite"/>
    </source>
</evidence>
<feature type="region of interest" description="Disordered" evidence="1">
    <location>
        <begin position="26"/>
        <end position="49"/>
    </location>
</feature>